<feature type="binding site" evidence="7 8">
    <location>
        <position position="88"/>
    </location>
    <ligand>
        <name>S-adenosyl-L-methionine</name>
        <dbReference type="ChEBI" id="CHEBI:59789"/>
    </ligand>
</feature>
<protein>
    <recommendedName>
        <fullName evidence="7">Ribosomal RNA small subunit methyltransferase A</fullName>
        <ecNumber evidence="7">2.1.1.182</ecNumber>
    </recommendedName>
    <alternativeName>
        <fullName evidence="7">16S rRNA (adenine(1518)-N(6)/adenine(1519)-N(6))-dimethyltransferase</fullName>
    </alternativeName>
    <alternativeName>
        <fullName evidence="7">16S rRNA dimethyladenosine transferase</fullName>
    </alternativeName>
    <alternativeName>
        <fullName evidence="7">16S rRNA dimethylase</fullName>
    </alternativeName>
    <alternativeName>
        <fullName evidence="7">S-adenosylmethionine-6-N', N'-adenosyl(rRNA) dimethyltransferase</fullName>
    </alternativeName>
</protein>
<keyword evidence="1 7" id="KW-0963">Cytoplasm</keyword>
<dbReference type="GO" id="GO:0005829">
    <property type="term" value="C:cytosol"/>
    <property type="evidence" value="ECO:0007669"/>
    <property type="project" value="TreeGrafter"/>
</dbReference>
<evidence type="ECO:0000256" key="5">
    <source>
        <dbReference type="ARBA" id="ARBA00022691"/>
    </source>
</evidence>
<dbReference type="OrthoDB" id="9814755at2"/>
<dbReference type="InterPro" id="IPR001737">
    <property type="entry name" value="KsgA/Erm"/>
</dbReference>
<feature type="binding site" evidence="7 8">
    <location>
        <position position="108"/>
    </location>
    <ligand>
        <name>S-adenosyl-L-methionine</name>
        <dbReference type="ChEBI" id="CHEBI:59789"/>
    </ligand>
</feature>
<dbReference type="STRING" id="1223802.SUTH_00779"/>
<evidence type="ECO:0000256" key="1">
    <source>
        <dbReference type="ARBA" id="ARBA00022490"/>
    </source>
</evidence>
<evidence type="ECO:0000313" key="10">
    <source>
        <dbReference type="EMBL" id="BAO28589.1"/>
    </source>
</evidence>
<dbReference type="InterPro" id="IPR020596">
    <property type="entry name" value="rRNA_Ade_Mease_Trfase_CS"/>
</dbReference>
<dbReference type="PROSITE" id="PS01131">
    <property type="entry name" value="RRNA_A_DIMETH"/>
    <property type="match status" value="1"/>
</dbReference>
<comment type="function">
    <text evidence="7">Specifically dimethylates two adjacent adenosines (A1518 and A1519) in the loop of a conserved hairpin near the 3'-end of 16S rRNA in the 30S particle. May play a critical role in biogenesis of 30S subunits.</text>
</comment>
<dbReference type="EC" id="2.1.1.182" evidence="7"/>
<evidence type="ECO:0000313" key="11">
    <source>
        <dbReference type="Proteomes" id="UP000031637"/>
    </source>
</evidence>
<dbReference type="NCBIfam" id="TIGR00755">
    <property type="entry name" value="ksgA"/>
    <property type="match status" value="1"/>
</dbReference>
<dbReference type="GO" id="GO:0003723">
    <property type="term" value="F:RNA binding"/>
    <property type="evidence" value="ECO:0007669"/>
    <property type="project" value="UniProtKB-UniRule"/>
</dbReference>
<feature type="binding site" evidence="7 8">
    <location>
        <position position="16"/>
    </location>
    <ligand>
        <name>S-adenosyl-L-methionine</name>
        <dbReference type="ChEBI" id="CHEBI:59789"/>
    </ligand>
</feature>
<dbReference type="PANTHER" id="PTHR11727:SF7">
    <property type="entry name" value="DIMETHYLADENOSINE TRANSFERASE-RELATED"/>
    <property type="match status" value="1"/>
</dbReference>
<accession>W0SBJ5</accession>
<keyword evidence="6 7" id="KW-0694">RNA-binding</keyword>
<sequence>MKTVAGHTARKRFGQNFLVSPGIIRRIVDAIGPRPGDTIVEIGPGLGAITEPLLERIDHLHVVEIDRDLIARLQSRFPPERLSIHEGDALEFDFGALKGAGPLKIVGNLPYNISSPLLFHLVRFAPLVHDMHFMLQKEVVDRMVAEPGSKDFGRLSVMLQYRYHMERLFIVPPGSFNPPPKVDSAIVRMIPVDYSRVMQSGIPGDGAGDTAKDPALFARVVTAAFSQRRKMLRNTLREFIGEADLAALGITPTARAEDIAVADYVRLANALADLARD</sequence>
<evidence type="ECO:0000259" key="9">
    <source>
        <dbReference type="SMART" id="SM00650"/>
    </source>
</evidence>
<dbReference type="InterPro" id="IPR029063">
    <property type="entry name" value="SAM-dependent_MTases_sf"/>
</dbReference>
<evidence type="ECO:0000256" key="2">
    <source>
        <dbReference type="ARBA" id="ARBA00022552"/>
    </source>
</evidence>
<dbReference type="CDD" id="cd02440">
    <property type="entry name" value="AdoMet_MTases"/>
    <property type="match status" value="1"/>
</dbReference>
<gene>
    <name evidence="7" type="primary">rsmA</name>
    <name evidence="7" type="synonym">ksgA</name>
    <name evidence="10" type="ORF">SUTH_00779</name>
</gene>
<keyword evidence="4 7" id="KW-0808">Transferase</keyword>
<organism evidence="10 11">
    <name type="scientific">Sulfuritalea hydrogenivorans sk43H</name>
    <dbReference type="NCBI Taxonomy" id="1223802"/>
    <lineage>
        <taxon>Bacteria</taxon>
        <taxon>Pseudomonadati</taxon>
        <taxon>Pseudomonadota</taxon>
        <taxon>Betaproteobacteria</taxon>
        <taxon>Nitrosomonadales</taxon>
        <taxon>Sterolibacteriaceae</taxon>
        <taxon>Sulfuritalea</taxon>
    </lineage>
</organism>
<dbReference type="SUPFAM" id="SSF53335">
    <property type="entry name" value="S-adenosyl-L-methionine-dependent methyltransferases"/>
    <property type="match status" value="1"/>
</dbReference>
<dbReference type="HAMAP" id="MF_00607">
    <property type="entry name" value="16SrRNA_methyltr_A"/>
    <property type="match status" value="1"/>
</dbReference>
<dbReference type="InterPro" id="IPR011530">
    <property type="entry name" value="rRNA_adenine_dimethylase"/>
</dbReference>
<dbReference type="InterPro" id="IPR023165">
    <property type="entry name" value="rRNA_Ade_diMease-like_C"/>
</dbReference>
<dbReference type="GO" id="GO:0052908">
    <property type="term" value="F:16S rRNA (adenine(1518)-N(6)/adenine(1519)-N(6))-dimethyltransferase activity"/>
    <property type="evidence" value="ECO:0007669"/>
    <property type="project" value="UniProtKB-EC"/>
</dbReference>
<evidence type="ECO:0000256" key="7">
    <source>
        <dbReference type="HAMAP-Rule" id="MF_00607"/>
    </source>
</evidence>
<dbReference type="Pfam" id="PF00398">
    <property type="entry name" value="RrnaAD"/>
    <property type="match status" value="1"/>
</dbReference>
<proteinExistence type="inferred from homology"/>
<dbReference type="InterPro" id="IPR020598">
    <property type="entry name" value="rRNA_Ade_methylase_Trfase_N"/>
</dbReference>
<feature type="binding site" evidence="7 8">
    <location>
        <position position="18"/>
    </location>
    <ligand>
        <name>S-adenosyl-L-methionine</name>
        <dbReference type="ChEBI" id="CHEBI:59789"/>
    </ligand>
</feature>
<dbReference type="Gene3D" id="1.10.8.100">
    <property type="entry name" value="Ribosomal RNA adenine dimethylase-like, domain 2"/>
    <property type="match status" value="1"/>
</dbReference>
<dbReference type="PROSITE" id="PS51689">
    <property type="entry name" value="SAM_RNA_A_N6_MT"/>
    <property type="match status" value="1"/>
</dbReference>
<dbReference type="Gene3D" id="3.40.50.150">
    <property type="entry name" value="Vaccinia Virus protein VP39"/>
    <property type="match status" value="1"/>
</dbReference>
<comment type="catalytic activity">
    <reaction evidence="7">
        <text>adenosine(1518)/adenosine(1519) in 16S rRNA + 4 S-adenosyl-L-methionine = N(6)-dimethyladenosine(1518)/N(6)-dimethyladenosine(1519) in 16S rRNA + 4 S-adenosyl-L-homocysteine + 4 H(+)</text>
        <dbReference type="Rhea" id="RHEA:19609"/>
        <dbReference type="Rhea" id="RHEA-COMP:10232"/>
        <dbReference type="Rhea" id="RHEA-COMP:10233"/>
        <dbReference type="ChEBI" id="CHEBI:15378"/>
        <dbReference type="ChEBI" id="CHEBI:57856"/>
        <dbReference type="ChEBI" id="CHEBI:59789"/>
        <dbReference type="ChEBI" id="CHEBI:74411"/>
        <dbReference type="ChEBI" id="CHEBI:74493"/>
        <dbReference type="EC" id="2.1.1.182"/>
    </reaction>
</comment>
<feature type="binding site" evidence="7 8">
    <location>
        <position position="43"/>
    </location>
    <ligand>
        <name>S-adenosyl-L-methionine</name>
        <dbReference type="ChEBI" id="CHEBI:59789"/>
    </ligand>
</feature>
<keyword evidence="11" id="KW-1185">Reference proteome</keyword>
<dbReference type="SMART" id="SM00650">
    <property type="entry name" value="rADc"/>
    <property type="match status" value="1"/>
</dbReference>
<name>W0SBJ5_9PROT</name>
<reference evidence="10 11" key="1">
    <citation type="journal article" date="2014" name="Syst. Appl. Microbiol.">
        <title>Complete genomes of freshwater sulfur oxidizers Sulfuricella denitrificans skB26 and Sulfuritalea hydrogenivorans sk43H: genetic insights into the sulfur oxidation pathway of betaproteobacteria.</title>
        <authorList>
            <person name="Watanabe T."/>
            <person name="Kojima H."/>
            <person name="Fukui M."/>
        </authorList>
    </citation>
    <scope>NUCLEOTIDE SEQUENCE [LARGE SCALE GENOMIC DNA]</scope>
    <source>
        <strain evidence="10">DSM22779</strain>
    </source>
</reference>
<keyword evidence="2 7" id="KW-0698">rRNA processing</keyword>
<dbReference type="KEGG" id="shd:SUTH_00779"/>
<keyword evidence="5 7" id="KW-0949">S-adenosyl-L-methionine</keyword>
<dbReference type="EMBL" id="AP012547">
    <property type="protein sequence ID" value="BAO28589.1"/>
    <property type="molecule type" value="Genomic_DNA"/>
</dbReference>
<dbReference type="HOGENOM" id="CLU_041220_0_1_4"/>
<dbReference type="AlphaFoldDB" id="W0SBJ5"/>
<dbReference type="RefSeq" id="WP_041097235.1">
    <property type="nucleotide sequence ID" value="NZ_AP012547.1"/>
</dbReference>
<evidence type="ECO:0000256" key="8">
    <source>
        <dbReference type="PROSITE-ProRule" id="PRU01026"/>
    </source>
</evidence>
<dbReference type="FunFam" id="1.10.8.100:FF:000001">
    <property type="entry name" value="Ribosomal RNA small subunit methyltransferase A"/>
    <property type="match status" value="1"/>
</dbReference>
<evidence type="ECO:0000256" key="4">
    <source>
        <dbReference type="ARBA" id="ARBA00022679"/>
    </source>
</evidence>
<comment type="subcellular location">
    <subcellularLocation>
        <location evidence="7">Cytoplasm</location>
    </subcellularLocation>
</comment>
<dbReference type="Proteomes" id="UP000031637">
    <property type="component" value="Chromosome"/>
</dbReference>
<feature type="binding site" evidence="7 8">
    <location>
        <position position="64"/>
    </location>
    <ligand>
        <name>S-adenosyl-L-methionine</name>
        <dbReference type="ChEBI" id="CHEBI:59789"/>
    </ligand>
</feature>
<keyword evidence="3 7" id="KW-0489">Methyltransferase</keyword>
<evidence type="ECO:0000256" key="6">
    <source>
        <dbReference type="ARBA" id="ARBA00022884"/>
    </source>
</evidence>
<feature type="domain" description="Ribosomal RNA adenine methylase transferase N-terminal" evidence="9">
    <location>
        <begin position="23"/>
        <end position="193"/>
    </location>
</feature>
<evidence type="ECO:0000256" key="3">
    <source>
        <dbReference type="ARBA" id="ARBA00022603"/>
    </source>
</evidence>
<dbReference type="PANTHER" id="PTHR11727">
    <property type="entry name" value="DIMETHYLADENOSINE TRANSFERASE"/>
    <property type="match status" value="1"/>
</dbReference>
<comment type="similarity">
    <text evidence="7">Belongs to the class I-like SAM-binding methyltransferase superfamily. rRNA adenine N(6)-methyltransferase family. RsmA subfamily.</text>
</comment>